<organism evidence="1 2">
    <name type="scientific">Ramlibacter henchirensis</name>
    <dbReference type="NCBI Taxonomy" id="204072"/>
    <lineage>
        <taxon>Bacteria</taxon>
        <taxon>Pseudomonadati</taxon>
        <taxon>Pseudomonadota</taxon>
        <taxon>Betaproteobacteria</taxon>
        <taxon>Burkholderiales</taxon>
        <taxon>Comamonadaceae</taxon>
        <taxon>Ramlibacter</taxon>
    </lineage>
</organism>
<dbReference type="AlphaFoldDB" id="A0A4Z0C4I6"/>
<accession>A0A4Z0C4I6</accession>
<evidence type="ECO:0000313" key="2">
    <source>
        <dbReference type="Proteomes" id="UP000298180"/>
    </source>
</evidence>
<dbReference type="RefSeq" id="WP_135261461.1">
    <property type="nucleotide sequence ID" value="NZ_SMLM01000001.1"/>
</dbReference>
<proteinExistence type="predicted"/>
<sequence length="159" mass="17924">MRQKGFTYIGLLLLVAMTTSALAVAASLWSLESRREKEADLLFIGAEFRQAIASFRERTPAGQAPRFPQRLEELVDDRRWPTTRRHLRQVYVDPMTGSRDWGLVTAPGGGIVGVYSRSEAAPVKRARFPEDYEGFDDAPGYQQWRFVYSSPGGPAQEKN</sequence>
<evidence type="ECO:0000313" key="1">
    <source>
        <dbReference type="EMBL" id="TFZ05380.1"/>
    </source>
</evidence>
<gene>
    <name evidence="1" type="ORF">EZ313_01520</name>
</gene>
<reference evidence="1 2" key="1">
    <citation type="submission" date="2019-03" db="EMBL/GenBank/DDBJ databases">
        <title>Ramlibacter henchirensis DSM 14656, whole genome shotgun sequence.</title>
        <authorList>
            <person name="Zhang X."/>
            <person name="Feng G."/>
            <person name="Zhu H."/>
        </authorList>
    </citation>
    <scope>NUCLEOTIDE SEQUENCE [LARGE SCALE GENOMIC DNA]</scope>
    <source>
        <strain evidence="1 2">DSM 14656</strain>
    </source>
</reference>
<protein>
    <submittedName>
        <fullName evidence="1">Type II secretion system protein</fullName>
    </submittedName>
</protein>
<name>A0A4Z0C4I6_9BURK</name>
<dbReference type="EMBL" id="SMLM01000001">
    <property type="protein sequence ID" value="TFZ05380.1"/>
    <property type="molecule type" value="Genomic_DNA"/>
</dbReference>
<dbReference type="Proteomes" id="UP000298180">
    <property type="component" value="Unassembled WGS sequence"/>
</dbReference>
<comment type="caution">
    <text evidence="1">The sequence shown here is derived from an EMBL/GenBank/DDBJ whole genome shotgun (WGS) entry which is preliminary data.</text>
</comment>
<dbReference type="OrthoDB" id="5608857at2"/>
<keyword evidence="2" id="KW-1185">Reference proteome</keyword>